<name>A0A448WKY7_9PLAT</name>
<evidence type="ECO:0000313" key="1">
    <source>
        <dbReference type="EMBL" id="VEL14314.1"/>
    </source>
</evidence>
<protein>
    <submittedName>
        <fullName evidence="1">Uncharacterized protein</fullName>
    </submittedName>
</protein>
<accession>A0A448WKY7</accession>
<dbReference type="Proteomes" id="UP000784294">
    <property type="component" value="Unassembled WGS sequence"/>
</dbReference>
<dbReference type="AlphaFoldDB" id="A0A448WKY7"/>
<dbReference type="EMBL" id="CAAALY010020742">
    <property type="protein sequence ID" value="VEL14314.1"/>
    <property type="molecule type" value="Genomic_DNA"/>
</dbReference>
<keyword evidence="2" id="KW-1185">Reference proteome</keyword>
<sequence length="281" mass="31325">MFFLESIFASIYLILAKSTRFNTIYPIMLVWRSLLLELWRRADKSASTIQKDDDSLLTTVPIISVKFTNKKQNSDYLHTNFELTTEPLTTKSADCSAIASALMQPVDPPISVATSSQASQNPISSPRAATASFPFGMHIPRLLGHLDTVCLRAEDLVCLRLFLRCRPSDYKLHSLSTIYSSPLPSHSPSSFLHGRLESSTFSHPDPAPEASEEISEACSVRQDENVQFKWREVSEAANGQAGHLPEPPHLSTSTQSYIVATDFRLPTLGQITETGRRYSEY</sequence>
<evidence type="ECO:0000313" key="2">
    <source>
        <dbReference type="Proteomes" id="UP000784294"/>
    </source>
</evidence>
<gene>
    <name evidence="1" type="ORF">PXEA_LOCUS7754</name>
</gene>
<proteinExistence type="predicted"/>
<organism evidence="1 2">
    <name type="scientific">Protopolystoma xenopodis</name>
    <dbReference type="NCBI Taxonomy" id="117903"/>
    <lineage>
        <taxon>Eukaryota</taxon>
        <taxon>Metazoa</taxon>
        <taxon>Spiralia</taxon>
        <taxon>Lophotrochozoa</taxon>
        <taxon>Platyhelminthes</taxon>
        <taxon>Monogenea</taxon>
        <taxon>Polyopisthocotylea</taxon>
        <taxon>Polystomatidea</taxon>
        <taxon>Polystomatidae</taxon>
        <taxon>Protopolystoma</taxon>
    </lineage>
</organism>
<comment type="caution">
    <text evidence="1">The sequence shown here is derived from an EMBL/GenBank/DDBJ whole genome shotgun (WGS) entry which is preliminary data.</text>
</comment>
<reference evidence="1" key="1">
    <citation type="submission" date="2018-11" db="EMBL/GenBank/DDBJ databases">
        <authorList>
            <consortium name="Pathogen Informatics"/>
        </authorList>
    </citation>
    <scope>NUCLEOTIDE SEQUENCE</scope>
</reference>